<dbReference type="UniPathway" id="UPA00148"/>
<evidence type="ECO:0000313" key="9">
    <source>
        <dbReference type="EMBL" id="KIQ05912.1"/>
    </source>
</evidence>
<dbReference type="Gene3D" id="3.30.950.10">
    <property type="entry name" value="Methyltransferase, Cobalt-precorrin-4 Transmethylase, Domain 2"/>
    <property type="match status" value="1"/>
</dbReference>
<dbReference type="GO" id="GO:0032259">
    <property type="term" value="P:methylation"/>
    <property type="evidence" value="ECO:0007669"/>
    <property type="project" value="UniProtKB-KW"/>
</dbReference>
<name>A0A0D0KAS0_AGRTU</name>
<dbReference type="InterPro" id="IPR035996">
    <property type="entry name" value="4pyrrol_Methylase_sf"/>
</dbReference>
<dbReference type="Gene3D" id="3.40.1010.10">
    <property type="entry name" value="Cobalt-precorrin-4 Transmethylase, Domain 1"/>
    <property type="match status" value="1"/>
</dbReference>
<evidence type="ECO:0000313" key="10">
    <source>
        <dbReference type="Proteomes" id="UP000035017"/>
    </source>
</evidence>
<dbReference type="EMBL" id="JXQV01000001">
    <property type="protein sequence ID" value="KIQ05912.1"/>
    <property type="molecule type" value="Genomic_DNA"/>
</dbReference>
<organism evidence="9 10">
    <name type="scientific">Agrobacterium tumefaciens</name>
    <dbReference type="NCBI Taxonomy" id="358"/>
    <lineage>
        <taxon>Bacteria</taxon>
        <taxon>Pseudomonadati</taxon>
        <taxon>Pseudomonadota</taxon>
        <taxon>Alphaproteobacteria</taxon>
        <taxon>Hyphomicrobiales</taxon>
        <taxon>Rhizobiaceae</taxon>
        <taxon>Rhizobium/Agrobacterium group</taxon>
        <taxon>Agrobacterium</taxon>
        <taxon>Agrobacterium tumefaciens complex</taxon>
    </lineage>
</organism>
<dbReference type="NCBIfam" id="TIGR01467">
    <property type="entry name" value="cobI_cbiL"/>
    <property type="match status" value="1"/>
</dbReference>
<comment type="similarity">
    <text evidence="2 7">Belongs to the precorrin methyltransferase family.</text>
</comment>
<gene>
    <name evidence="9" type="ORF">RU07_00595</name>
</gene>
<reference evidence="9 10" key="1">
    <citation type="submission" date="2014-12" db="EMBL/GenBank/DDBJ databases">
        <title>16Stimator: statistical estimation of ribosomal gene copy numbers from draft genome assemblies.</title>
        <authorList>
            <person name="Perisin M.A."/>
            <person name="Vetter M."/>
            <person name="Gilbert J.A."/>
            <person name="Bergelson J."/>
        </authorList>
    </citation>
    <scope>NUCLEOTIDE SEQUENCE [LARGE SCALE GENOMIC DNA]</scope>
    <source>
        <strain evidence="9 10">MEJ076</strain>
    </source>
</reference>
<proteinExistence type="inferred from homology"/>
<dbReference type="EC" id="2.1.1.130" evidence="9"/>
<dbReference type="Proteomes" id="UP000035017">
    <property type="component" value="Unassembled WGS sequence"/>
</dbReference>
<protein>
    <submittedName>
        <fullName evidence="9">Precorrin-2 C20-methyltransferase</fullName>
        <ecNumber evidence="9">2.1.1.130</ecNumber>
    </submittedName>
</protein>
<evidence type="ECO:0000256" key="4">
    <source>
        <dbReference type="ARBA" id="ARBA00022603"/>
    </source>
</evidence>
<dbReference type="InterPro" id="IPR003043">
    <property type="entry name" value="Uropor_MeTrfase_CS"/>
</dbReference>
<feature type="domain" description="Tetrapyrrole methylase" evidence="8">
    <location>
        <begin position="17"/>
        <end position="225"/>
    </location>
</feature>
<evidence type="ECO:0000256" key="5">
    <source>
        <dbReference type="ARBA" id="ARBA00022679"/>
    </source>
</evidence>
<keyword evidence="6" id="KW-0949">S-adenosyl-L-methionine</keyword>
<dbReference type="SUPFAM" id="SSF53790">
    <property type="entry name" value="Tetrapyrrole methylase"/>
    <property type="match status" value="1"/>
</dbReference>
<dbReference type="NCBIfam" id="NF004647">
    <property type="entry name" value="PRK05990.1"/>
    <property type="match status" value="1"/>
</dbReference>
<dbReference type="PIRSF" id="PIRSF036427">
    <property type="entry name" value="Precrrn-2_mtase"/>
    <property type="match status" value="1"/>
</dbReference>
<evidence type="ECO:0000256" key="7">
    <source>
        <dbReference type="PIRNR" id="PIRNR036427"/>
    </source>
</evidence>
<dbReference type="InterPro" id="IPR006364">
    <property type="entry name" value="CobI/CbiL/CobIJ_dom"/>
</dbReference>
<dbReference type="OrthoDB" id="9804789at2"/>
<dbReference type="InterPro" id="IPR014777">
    <property type="entry name" value="4pyrrole_Mease_sub1"/>
</dbReference>
<dbReference type="GO" id="GO:0030788">
    <property type="term" value="F:precorrin-2 C20-methyltransferase activity"/>
    <property type="evidence" value="ECO:0007669"/>
    <property type="project" value="UniProtKB-EC"/>
</dbReference>
<comment type="caution">
    <text evidence="9">The sequence shown here is derived from an EMBL/GenBank/DDBJ whole genome shotgun (WGS) entry which is preliminary data.</text>
</comment>
<dbReference type="CDD" id="cd11645">
    <property type="entry name" value="Precorrin_2_C20_MT"/>
    <property type="match status" value="1"/>
</dbReference>
<accession>A0A0D0KAS0</accession>
<keyword evidence="5 9" id="KW-0808">Transferase</keyword>
<dbReference type="InterPro" id="IPR000878">
    <property type="entry name" value="4pyrrol_Mease"/>
</dbReference>
<evidence type="ECO:0000256" key="6">
    <source>
        <dbReference type="ARBA" id="ARBA00022691"/>
    </source>
</evidence>
<dbReference type="InterPro" id="IPR014776">
    <property type="entry name" value="4pyrrole_Mease_sub2"/>
</dbReference>
<keyword evidence="4 9" id="KW-0489">Methyltransferase</keyword>
<dbReference type="PANTHER" id="PTHR43467">
    <property type="entry name" value="COBALT-PRECORRIN-2 C(20)-METHYLTRANSFERASE"/>
    <property type="match status" value="1"/>
</dbReference>
<dbReference type="GO" id="GO:0009236">
    <property type="term" value="P:cobalamin biosynthetic process"/>
    <property type="evidence" value="ECO:0007669"/>
    <property type="project" value="UniProtKB-UniRule"/>
</dbReference>
<evidence type="ECO:0000259" key="8">
    <source>
        <dbReference type="Pfam" id="PF00590"/>
    </source>
</evidence>
<keyword evidence="3" id="KW-0169">Cobalamin biosynthesis</keyword>
<evidence type="ECO:0000256" key="2">
    <source>
        <dbReference type="ARBA" id="ARBA00005879"/>
    </source>
</evidence>
<evidence type="ECO:0000256" key="1">
    <source>
        <dbReference type="ARBA" id="ARBA00004953"/>
    </source>
</evidence>
<evidence type="ECO:0000256" key="3">
    <source>
        <dbReference type="ARBA" id="ARBA00022573"/>
    </source>
</evidence>
<dbReference type="AlphaFoldDB" id="A0A0D0KAS0"/>
<sequence>MSAAMFEPEPVKTLKGKLIGVGTGPGDPELLTLKAVRAIETADVLAFFCKRGSTGNGRGIVENFIRPGTVEMPLVYPVTVESDKNGDDYRGAIAGFFDQSAKDIAVHLDAGRSVAVLSEGDPLFYGSYMHLHLRLAPTYPAEVVAGITAMSGCWSMAGLPLVQGDDILSVLPGTLGEETLTERLSGTDGAVIMKVGRNLPKIRRALERAGKLQGALYVERGTMANGHAMRLAEHDGSPAPYFSLVLVPGWKDRPVHGDTP</sequence>
<dbReference type="PROSITE" id="PS00839">
    <property type="entry name" value="SUMT_1"/>
    <property type="match status" value="1"/>
</dbReference>
<dbReference type="InterPro" id="IPR012382">
    <property type="entry name" value="CobI/CbiL"/>
</dbReference>
<dbReference type="PANTHER" id="PTHR43467:SF2">
    <property type="entry name" value="COBALT-PRECORRIN-2 C(20)-METHYLTRANSFERASE"/>
    <property type="match status" value="1"/>
</dbReference>
<dbReference type="Pfam" id="PF00590">
    <property type="entry name" value="TP_methylase"/>
    <property type="match status" value="1"/>
</dbReference>
<comment type="pathway">
    <text evidence="1">Cofactor biosynthesis; adenosylcobalamin biosynthesis.</text>
</comment>